<dbReference type="GO" id="GO:0016491">
    <property type="term" value="F:oxidoreductase activity"/>
    <property type="evidence" value="ECO:0007669"/>
    <property type="project" value="InterPro"/>
</dbReference>
<dbReference type="Gene3D" id="3.40.605.10">
    <property type="entry name" value="Aldehyde Dehydrogenase, Chain A, domain 1"/>
    <property type="match status" value="1"/>
</dbReference>
<accession>A0A2U1KMJ7</accession>
<keyword evidence="2" id="KW-1185">Reference proteome</keyword>
<name>A0A2U1KMJ7_ARTAN</name>
<dbReference type="InterPro" id="IPR016162">
    <property type="entry name" value="Ald_DH_N"/>
</dbReference>
<dbReference type="SUPFAM" id="SSF53720">
    <property type="entry name" value="ALDH-like"/>
    <property type="match status" value="1"/>
</dbReference>
<dbReference type="Proteomes" id="UP000245207">
    <property type="component" value="Unassembled WGS sequence"/>
</dbReference>
<dbReference type="EMBL" id="PKPP01016191">
    <property type="protein sequence ID" value="PWA37928.1"/>
    <property type="molecule type" value="Genomic_DNA"/>
</dbReference>
<proteinExistence type="predicted"/>
<reference evidence="1 2" key="1">
    <citation type="journal article" date="2018" name="Mol. Plant">
        <title>The genome of Artemisia annua provides insight into the evolution of Asteraceae family and artemisinin biosynthesis.</title>
        <authorList>
            <person name="Shen Q."/>
            <person name="Zhang L."/>
            <person name="Liao Z."/>
            <person name="Wang S."/>
            <person name="Yan T."/>
            <person name="Shi P."/>
            <person name="Liu M."/>
            <person name="Fu X."/>
            <person name="Pan Q."/>
            <person name="Wang Y."/>
            <person name="Lv Z."/>
            <person name="Lu X."/>
            <person name="Zhang F."/>
            <person name="Jiang W."/>
            <person name="Ma Y."/>
            <person name="Chen M."/>
            <person name="Hao X."/>
            <person name="Li L."/>
            <person name="Tang Y."/>
            <person name="Lv G."/>
            <person name="Zhou Y."/>
            <person name="Sun X."/>
            <person name="Brodelius P.E."/>
            <person name="Rose J.K.C."/>
            <person name="Tang K."/>
        </authorList>
    </citation>
    <scope>NUCLEOTIDE SEQUENCE [LARGE SCALE GENOMIC DNA]</scope>
    <source>
        <strain evidence="2">cv. Huhao1</strain>
        <tissue evidence="1">Leaf</tissue>
    </source>
</reference>
<dbReference type="STRING" id="35608.A0A2U1KMJ7"/>
<dbReference type="InterPro" id="IPR016161">
    <property type="entry name" value="Ald_DH/histidinol_DH"/>
</dbReference>
<sequence>MLTSLSKTTIYSSKIGDLATKVKHINNVLNTQFSCGAEVITYGMGSVLSSMPRLIIYTRKKYKIRNNPTLAMAEVITSGGLSYITNAKAYHLFIKAIRIVGKLSAIALIGFRWPYGPVAVTTPFNFPLLQLMGALYMGNKHVLKVHSKHLFRYYLPCGTYASGKEDSPLCDVPEFEKSKMTLIRRVPFAD</sequence>
<gene>
    <name evidence="1" type="ORF">CTI12_AA586100</name>
</gene>
<dbReference type="AlphaFoldDB" id="A0A2U1KMJ7"/>
<organism evidence="1 2">
    <name type="scientific">Artemisia annua</name>
    <name type="common">Sweet wormwood</name>
    <dbReference type="NCBI Taxonomy" id="35608"/>
    <lineage>
        <taxon>Eukaryota</taxon>
        <taxon>Viridiplantae</taxon>
        <taxon>Streptophyta</taxon>
        <taxon>Embryophyta</taxon>
        <taxon>Tracheophyta</taxon>
        <taxon>Spermatophyta</taxon>
        <taxon>Magnoliopsida</taxon>
        <taxon>eudicotyledons</taxon>
        <taxon>Gunneridae</taxon>
        <taxon>Pentapetalae</taxon>
        <taxon>asterids</taxon>
        <taxon>campanulids</taxon>
        <taxon>Asterales</taxon>
        <taxon>Asteraceae</taxon>
        <taxon>Asteroideae</taxon>
        <taxon>Anthemideae</taxon>
        <taxon>Artemisiinae</taxon>
        <taxon>Artemisia</taxon>
    </lineage>
</organism>
<comment type="caution">
    <text evidence="1">The sequence shown here is derived from an EMBL/GenBank/DDBJ whole genome shotgun (WGS) entry which is preliminary data.</text>
</comment>
<evidence type="ECO:0000313" key="1">
    <source>
        <dbReference type="EMBL" id="PWA37928.1"/>
    </source>
</evidence>
<evidence type="ECO:0000313" key="2">
    <source>
        <dbReference type="Proteomes" id="UP000245207"/>
    </source>
</evidence>
<protein>
    <submittedName>
        <fullName evidence="1">Pyrroline-5-carboxylate dehydrogenase</fullName>
    </submittedName>
</protein>